<evidence type="ECO:0000313" key="3">
    <source>
        <dbReference type="Proteomes" id="UP000054321"/>
    </source>
</evidence>
<dbReference type="HOGENOM" id="CLU_305893_0_0_1"/>
<keyword evidence="3" id="KW-1185">Reference proteome</keyword>
<reference evidence="3" key="2">
    <citation type="submission" date="2015-01" db="EMBL/GenBank/DDBJ databases">
        <title>Evolutionary Origins and Diversification of the Mycorrhizal Mutualists.</title>
        <authorList>
            <consortium name="DOE Joint Genome Institute"/>
            <consortium name="Mycorrhizal Genomics Consortium"/>
            <person name="Kohler A."/>
            <person name="Kuo A."/>
            <person name="Nagy L.G."/>
            <person name="Floudas D."/>
            <person name="Copeland A."/>
            <person name="Barry K.W."/>
            <person name="Cichocki N."/>
            <person name="Veneault-Fourrey C."/>
            <person name="LaButti K."/>
            <person name="Lindquist E.A."/>
            <person name="Lipzen A."/>
            <person name="Lundell T."/>
            <person name="Morin E."/>
            <person name="Murat C."/>
            <person name="Riley R."/>
            <person name="Ohm R."/>
            <person name="Sun H."/>
            <person name="Tunlid A."/>
            <person name="Henrissat B."/>
            <person name="Grigoriev I.V."/>
            <person name="Hibbett D.S."/>
            <person name="Martin F."/>
        </authorList>
    </citation>
    <scope>NUCLEOTIDE SEQUENCE [LARGE SCALE GENOMIC DNA]</scope>
    <source>
        <strain evidence="3">Zn</strain>
    </source>
</reference>
<evidence type="ECO:0000256" key="1">
    <source>
        <dbReference type="SAM" id="MobiDB-lite"/>
    </source>
</evidence>
<dbReference type="Proteomes" id="UP000054321">
    <property type="component" value="Unassembled WGS sequence"/>
</dbReference>
<feature type="region of interest" description="Disordered" evidence="1">
    <location>
        <begin position="949"/>
        <end position="969"/>
    </location>
</feature>
<dbReference type="OrthoDB" id="3825435at2759"/>
<organism evidence="2 3">
    <name type="scientific">Oidiodendron maius (strain Zn)</name>
    <dbReference type="NCBI Taxonomy" id="913774"/>
    <lineage>
        <taxon>Eukaryota</taxon>
        <taxon>Fungi</taxon>
        <taxon>Dikarya</taxon>
        <taxon>Ascomycota</taxon>
        <taxon>Pezizomycotina</taxon>
        <taxon>Leotiomycetes</taxon>
        <taxon>Leotiomycetes incertae sedis</taxon>
        <taxon>Myxotrichaceae</taxon>
        <taxon>Oidiodendron</taxon>
    </lineage>
</organism>
<name>A0A0C3DEJ2_OIDMZ</name>
<gene>
    <name evidence="2" type="ORF">OIDMADRAFT_145871</name>
</gene>
<sequence length="969" mass="111462">MAATRSPWPFPSLTASSDMSQYDLRPFASAPAVIQRAKETGGVMRPIYIPGTSIPSPLAQNLSPDQLVGLKELLTGRGFDTISSTGNGHEIWLSWKRAWDIWNNNYIHGRMNPIWLKEEFKRRVRLGRNDGFGREGQMFDVGVASPEGNGAAAGEPDFDENSSSGGYRALKDFPEFMAPPPLDPEVGDDGIVWDDLINNSVWRPRRAREKTVQIGLDVDLDEFLRNSDLERDRGVDCGRLPYPVLRPLIQYIQLKDGAFVKKKVWDGVTRTIFNMPTQPLQSSQCPEEERLKTIRQMFGSSHRDLKPLSANQDIFPLDIRRVTRIHPRPLIPRNIPPLLENRMDTLLYDRHSLTNESPFKYRNMSEEDPWYFAKEQMTVIDYPPRRYPPPEQTYKPEIIPVDDTIFREEFDSDQLNFTRYFVTNLHGGTLIINGVEVRKGDIAGPLPKFAVIECPGGQIAFWFGSYGRNHLAGNYGESPAKWLALRQQIGWKYIGLSAGQVWIAKIMDRIDRKKAGDSEHDDKQWEEWLSTKSPVESNNITQPHVIFPSERHELSWVTAQRVYQISQGDAMDIDMVPGEEQFFPGSQSRSDYIEDKVLTQERVDNIWMPVQEYQQELQQALVDSIRDKGEQPRVGEEKLTDFKSTSKRNSEIVVESKPKKLKTAAEAIQYEEEALDRELQQVLEQDREMELCGDKHRQMQREWINYTKRARQIQRERLEGEQWERDEDCQAKNNKQKAASQKVKLILYNKSKLDDHPQVYNDKSNEINLMGHRDEELLAAIERSKKEYRDNIEQNFVQNAILESKTVPEYLKKQGFSSMEEYLHVAAGILPPSPRPPALPSAPVVKFTEAKQQDLRSYLKSLKQAYIQGTNARARLINVTLKQYVNDSGFRNLTAYVDFMVQQVNVTEDNMPDRINDDMSWVEEATARAKWSTLCDRVIEANDFESQTQAATRWPEKHTAANGKSYAVL</sequence>
<protein>
    <submittedName>
        <fullName evidence="2">Uncharacterized protein</fullName>
    </submittedName>
</protein>
<accession>A0A0C3DEJ2</accession>
<dbReference type="AlphaFoldDB" id="A0A0C3DEJ2"/>
<reference evidence="2 3" key="1">
    <citation type="submission" date="2014-04" db="EMBL/GenBank/DDBJ databases">
        <authorList>
            <consortium name="DOE Joint Genome Institute"/>
            <person name="Kuo A."/>
            <person name="Martino E."/>
            <person name="Perotto S."/>
            <person name="Kohler A."/>
            <person name="Nagy L.G."/>
            <person name="Floudas D."/>
            <person name="Copeland A."/>
            <person name="Barry K.W."/>
            <person name="Cichocki N."/>
            <person name="Veneault-Fourrey C."/>
            <person name="LaButti K."/>
            <person name="Lindquist E.A."/>
            <person name="Lipzen A."/>
            <person name="Lundell T."/>
            <person name="Morin E."/>
            <person name="Murat C."/>
            <person name="Sun H."/>
            <person name="Tunlid A."/>
            <person name="Henrissat B."/>
            <person name="Grigoriev I.V."/>
            <person name="Hibbett D.S."/>
            <person name="Martin F."/>
            <person name="Nordberg H.P."/>
            <person name="Cantor M.N."/>
            <person name="Hua S.X."/>
        </authorList>
    </citation>
    <scope>NUCLEOTIDE SEQUENCE [LARGE SCALE GENOMIC DNA]</scope>
    <source>
        <strain evidence="2 3">Zn</strain>
    </source>
</reference>
<dbReference type="InParanoid" id="A0A0C3DEJ2"/>
<dbReference type="EMBL" id="KN832877">
    <property type="protein sequence ID" value="KIN00393.1"/>
    <property type="molecule type" value="Genomic_DNA"/>
</dbReference>
<evidence type="ECO:0000313" key="2">
    <source>
        <dbReference type="EMBL" id="KIN00393.1"/>
    </source>
</evidence>
<proteinExistence type="predicted"/>
<dbReference type="STRING" id="913774.A0A0C3DEJ2"/>